<name>A0ABW4I3M6_9SPHN</name>
<evidence type="ECO:0000313" key="14">
    <source>
        <dbReference type="EMBL" id="MFD1611479.1"/>
    </source>
</evidence>
<comment type="subcellular location">
    <subcellularLocation>
        <location evidence="1 8">Cell outer membrane</location>
        <topology evidence="1 8">Multi-pass membrane protein</topology>
    </subcellularLocation>
</comment>
<keyword evidence="7 8" id="KW-0998">Cell outer membrane</keyword>
<organism evidence="14 15">
    <name type="scientific">Sphingomonas tabacisoli</name>
    <dbReference type="NCBI Taxonomy" id="2249466"/>
    <lineage>
        <taxon>Bacteria</taxon>
        <taxon>Pseudomonadati</taxon>
        <taxon>Pseudomonadota</taxon>
        <taxon>Alphaproteobacteria</taxon>
        <taxon>Sphingomonadales</taxon>
        <taxon>Sphingomonadaceae</taxon>
        <taxon>Sphingomonas</taxon>
    </lineage>
</organism>
<dbReference type="Gene3D" id="2.170.130.10">
    <property type="entry name" value="TonB-dependent receptor, plug domain"/>
    <property type="match status" value="1"/>
</dbReference>
<dbReference type="InterPro" id="IPR000531">
    <property type="entry name" value="Beta-barrel_TonB"/>
</dbReference>
<dbReference type="Proteomes" id="UP001597115">
    <property type="component" value="Unassembled WGS sequence"/>
</dbReference>
<evidence type="ECO:0000256" key="5">
    <source>
        <dbReference type="ARBA" id="ARBA00023077"/>
    </source>
</evidence>
<keyword evidence="2 8" id="KW-0813">Transport</keyword>
<evidence type="ECO:0000256" key="1">
    <source>
        <dbReference type="ARBA" id="ARBA00004571"/>
    </source>
</evidence>
<keyword evidence="15" id="KW-1185">Reference proteome</keyword>
<sequence>MVNFKLCRVPALIRSGPAISVIVAALATSGLSPVFAQDGRSPTASPQGVAATADEGSGTSVQNGADIIVTGTLVRGIVPPGANVLASTQADIEATGSTSVAQVLQTIPQLGSFQTLQQPLGVSNEVAVNRPNLRNLPNVNTGAGSTTLVLMDGHRMVGMGVTSNSPDPDVIPPGVIERLEIVPDGGSAIYGSDAVAGVLNFVTIKRFDGLKVDGSYGFADNYYAWDANATIGKDWGSGSIFLSYNYAKNDALLGKDRDYVRQFPGSNGRIELRCQPGNIEALAGVFAAAGSARGTNGGALNQCDNSDFATLYPAMERHSAFGGLTQQLSDRLSIDIRAYYTNRDTHIQGGPFRASEIIVPSFFAPTAAALGIPAITSPYSPFVFGGIVNGAPVFLPGSANSVDLVQQADFQIGANDAQHNDIELDTWGATSTFTYDLTHNFRLRVIGNYGQSTTTAVGTALNEPALQNAIKAGLFNPYDPTGSTTSPAATGIITNFENFGRTRQRLINFKAVVDGDLFELPAGAAKIAVGAEYINENFVSDRGQVVPGAEFGGAPAQFVGTTLIAPAQAGAKRFSVGRDVKSLFGEIVAPILGGDSGVSLTVSAAGRYDDYSDVGSTFNPRFGATFKPVDWISFRGAWGKSFNAPGLGDNENADFNTLFILSGSAASFFAPPAALVAAGKYPAYNGGLIVAFRGNAPGIKPQKATTWTAGFDIEPPIVPGLHLSATYYNISYKNFIGLADFQTPALLYRDFGNLITIAPSQAVLDAALANADIIAIGSPPIPASGTYAFFDARKRNLGDFKLDGIDFSVSYRKDTGFGSIFFNSGGTYELNRDRSNAPGAAFIDVVSANVNRFRARTTLGTEIGPVLAQASWNFSQGYDLDPPVGFVPQAHVKSYNTFDLFFKIDVPGDSVIARDLSFTLNVNNIFDQDPPVYRGGSAVGGSNGYQNGATLGRFVKFGVSKKF</sequence>
<feature type="domain" description="TonB-dependent receptor plug" evidence="13">
    <location>
        <begin position="86"/>
        <end position="198"/>
    </location>
</feature>
<evidence type="ECO:0000313" key="15">
    <source>
        <dbReference type="Proteomes" id="UP001597115"/>
    </source>
</evidence>
<evidence type="ECO:0000256" key="8">
    <source>
        <dbReference type="PROSITE-ProRule" id="PRU01360"/>
    </source>
</evidence>
<dbReference type="PANTHER" id="PTHR47234:SF2">
    <property type="entry name" value="TONB-DEPENDENT RECEPTOR"/>
    <property type="match status" value="1"/>
</dbReference>
<evidence type="ECO:0000259" key="12">
    <source>
        <dbReference type="Pfam" id="PF00593"/>
    </source>
</evidence>
<dbReference type="InterPro" id="IPR039426">
    <property type="entry name" value="TonB-dep_rcpt-like"/>
</dbReference>
<gene>
    <name evidence="14" type="ORF">ACFSCW_06650</name>
</gene>
<dbReference type="PANTHER" id="PTHR47234">
    <property type="match status" value="1"/>
</dbReference>
<keyword evidence="6 8" id="KW-0472">Membrane</keyword>
<dbReference type="Pfam" id="PF07715">
    <property type="entry name" value="Plug"/>
    <property type="match status" value="1"/>
</dbReference>
<feature type="signal peptide" evidence="11">
    <location>
        <begin position="1"/>
        <end position="36"/>
    </location>
</feature>
<feature type="region of interest" description="Disordered" evidence="10">
    <location>
        <begin position="37"/>
        <end position="57"/>
    </location>
</feature>
<evidence type="ECO:0000256" key="6">
    <source>
        <dbReference type="ARBA" id="ARBA00023136"/>
    </source>
</evidence>
<keyword evidence="4 8" id="KW-0812">Transmembrane</keyword>
<evidence type="ECO:0000256" key="4">
    <source>
        <dbReference type="ARBA" id="ARBA00022692"/>
    </source>
</evidence>
<evidence type="ECO:0000256" key="9">
    <source>
        <dbReference type="RuleBase" id="RU003357"/>
    </source>
</evidence>
<feature type="chain" id="PRO_5047423052" evidence="11">
    <location>
        <begin position="37"/>
        <end position="963"/>
    </location>
</feature>
<evidence type="ECO:0000256" key="3">
    <source>
        <dbReference type="ARBA" id="ARBA00022452"/>
    </source>
</evidence>
<evidence type="ECO:0000256" key="2">
    <source>
        <dbReference type="ARBA" id="ARBA00022448"/>
    </source>
</evidence>
<evidence type="ECO:0000259" key="13">
    <source>
        <dbReference type="Pfam" id="PF07715"/>
    </source>
</evidence>
<keyword evidence="5 9" id="KW-0798">TonB box</keyword>
<dbReference type="InterPro" id="IPR036942">
    <property type="entry name" value="Beta-barrel_TonB_sf"/>
</dbReference>
<protein>
    <submittedName>
        <fullName evidence="14">TonB-dependent receptor plug domain-containing protein</fullName>
    </submittedName>
</protein>
<dbReference type="RefSeq" id="WP_380888072.1">
    <property type="nucleotide sequence ID" value="NZ_JBHUDY010000001.1"/>
</dbReference>
<accession>A0ABW4I3M6</accession>
<evidence type="ECO:0000256" key="7">
    <source>
        <dbReference type="ARBA" id="ARBA00023237"/>
    </source>
</evidence>
<dbReference type="PROSITE" id="PS52016">
    <property type="entry name" value="TONB_DEPENDENT_REC_3"/>
    <property type="match status" value="1"/>
</dbReference>
<keyword evidence="3 8" id="KW-1134">Transmembrane beta strand</keyword>
<evidence type="ECO:0000256" key="10">
    <source>
        <dbReference type="SAM" id="MobiDB-lite"/>
    </source>
</evidence>
<keyword evidence="11" id="KW-0732">Signal</keyword>
<dbReference type="InterPro" id="IPR012910">
    <property type="entry name" value="Plug_dom"/>
</dbReference>
<dbReference type="InterPro" id="IPR037066">
    <property type="entry name" value="Plug_dom_sf"/>
</dbReference>
<comment type="caution">
    <text evidence="14">The sequence shown here is derived from an EMBL/GenBank/DDBJ whole genome shotgun (WGS) entry which is preliminary data.</text>
</comment>
<proteinExistence type="inferred from homology"/>
<dbReference type="EMBL" id="JBHUDY010000001">
    <property type="protein sequence ID" value="MFD1611479.1"/>
    <property type="molecule type" value="Genomic_DNA"/>
</dbReference>
<dbReference type="SUPFAM" id="SSF56935">
    <property type="entry name" value="Porins"/>
    <property type="match status" value="1"/>
</dbReference>
<feature type="domain" description="TonB-dependent receptor-like beta-barrel" evidence="12">
    <location>
        <begin position="407"/>
        <end position="925"/>
    </location>
</feature>
<keyword evidence="14" id="KW-0675">Receptor</keyword>
<comment type="similarity">
    <text evidence="8 9">Belongs to the TonB-dependent receptor family.</text>
</comment>
<dbReference type="Pfam" id="PF00593">
    <property type="entry name" value="TonB_dep_Rec_b-barrel"/>
    <property type="match status" value="1"/>
</dbReference>
<reference evidence="15" key="1">
    <citation type="journal article" date="2019" name="Int. J. Syst. Evol. Microbiol.">
        <title>The Global Catalogue of Microorganisms (GCM) 10K type strain sequencing project: providing services to taxonomists for standard genome sequencing and annotation.</title>
        <authorList>
            <consortium name="The Broad Institute Genomics Platform"/>
            <consortium name="The Broad Institute Genome Sequencing Center for Infectious Disease"/>
            <person name="Wu L."/>
            <person name="Ma J."/>
        </authorList>
    </citation>
    <scope>NUCLEOTIDE SEQUENCE [LARGE SCALE GENOMIC DNA]</scope>
    <source>
        <strain evidence="15">CGMCC 1.16275</strain>
    </source>
</reference>
<evidence type="ECO:0000256" key="11">
    <source>
        <dbReference type="SAM" id="SignalP"/>
    </source>
</evidence>
<dbReference type="Gene3D" id="2.40.170.20">
    <property type="entry name" value="TonB-dependent receptor, beta-barrel domain"/>
    <property type="match status" value="1"/>
</dbReference>